<dbReference type="InterPro" id="IPR001849">
    <property type="entry name" value="PH_domain"/>
</dbReference>
<dbReference type="InterPro" id="IPR011993">
    <property type="entry name" value="PH-like_dom_sf"/>
</dbReference>
<dbReference type="SUPFAM" id="SSF48065">
    <property type="entry name" value="DBL homology domain (DH-domain)"/>
    <property type="match status" value="1"/>
</dbReference>
<evidence type="ECO:0000313" key="6">
    <source>
        <dbReference type="Proteomes" id="UP001515480"/>
    </source>
</evidence>
<reference evidence="5 6" key="1">
    <citation type="journal article" date="2024" name="Science">
        <title>Giant polyketide synthase enzymes in the biosynthesis of giant marine polyether toxins.</title>
        <authorList>
            <person name="Fallon T.R."/>
            <person name="Shende V.V."/>
            <person name="Wierzbicki I.H."/>
            <person name="Pendleton A.L."/>
            <person name="Watervoot N.F."/>
            <person name="Auber R.P."/>
            <person name="Gonzalez D.J."/>
            <person name="Wisecaver J.H."/>
            <person name="Moore B.S."/>
        </authorList>
    </citation>
    <scope>NUCLEOTIDE SEQUENCE [LARGE SCALE GENOMIC DNA]</scope>
    <source>
        <strain evidence="5 6">12B1</strain>
    </source>
</reference>
<dbReference type="SUPFAM" id="SSF50729">
    <property type="entry name" value="PH domain-like"/>
    <property type="match status" value="2"/>
</dbReference>
<feature type="compositionally biased region" description="Basic and acidic residues" evidence="1">
    <location>
        <begin position="139"/>
        <end position="152"/>
    </location>
</feature>
<dbReference type="Pfam" id="PF00169">
    <property type="entry name" value="PH"/>
    <property type="match status" value="1"/>
</dbReference>
<sequence length="634" mass="72408">MADEKNSDWVYLIDQESGASYYANLKTKETCWELPEALGGGAAEDAQYVKLENGWFQYTDDETGRPYYYNVKTEQTMWTLPEDAGPGVRLEESDAASSEGDNDEKRDQVSEFPGRGDFSEYPKSFADDESDDDDEEAAAEARKKEEEAKKKLKEEKRAARRVKILEEVLQSERAYVSSLETLEKVYLVPLRTVADQPKGAIFSHTDLDAVFLNMKILITVNKKFLDDLEKEYENWPNVHFGNIMKNAAKSFRGPYTRYVNNYDQAEKHLENLKKNDKEKHRYLEVCKTHPDANGLDVRSFLIMPVQRVPRYRMLLEDLLAHTDSGHLDEEPFKEALEKVMEVAQHINEEKRHMDEMDQLKALATRFNDEDEIAKDLVRLDRRFVKEGVLTKVRLTHHQKRHVFLFNDTVIYANPTGKGLQKKGEIPLTNGARVEILPKTDSQQFAFALVDGKGKGYTWVAESDAEKNEWYEAILAAIKGVKMLERPSQSADALLGHVASKTMPQRLEAVRAGATLMKYNLRDGKSAPRWVKVWGDKICWGDVRTKDCKSELKLPEATAILHGAKSAAFFKQQGAKKDQDWLCFSVVFKSRTLDFAATNVQSLLDWYLALAHLVPNSSEPLLDESQLRARIEGML</sequence>
<keyword evidence="6" id="KW-1185">Reference proteome</keyword>
<dbReference type="InterPro" id="IPR035899">
    <property type="entry name" value="DBL_dom_sf"/>
</dbReference>
<dbReference type="SUPFAM" id="SSF51045">
    <property type="entry name" value="WW domain"/>
    <property type="match status" value="2"/>
</dbReference>
<comment type="caution">
    <text evidence="5">The sequence shown here is derived from an EMBL/GenBank/DDBJ whole genome shotgun (WGS) entry which is preliminary data.</text>
</comment>
<dbReference type="PANTHER" id="PTHR12673">
    <property type="entry name" value="FACIOGENITAL DYSPLASIA PROTEIN"/>
    <property type="match status" value="1"/>
</dbReference>
<dbReference type="PROSITE" id="PS01159">
    <property type="entry name" value="WW_DOMAIN_1"/>
    <property type="match status" value="1"/>
</dbReference>
<dbReference type="CDD" id="cd00201">
    <property type="entry name" value="WW"/>
    <property type="match status" value="2"/>
</dbReference>
<feature type="region of interest" description="Disordered" evidence="1">
    <location>
        <begin position="81"/>
        <end position="152"/>
    </location>
</feature>
<gene>
    <name evidence="5" type="ORF">AB1Y20_018941</name>
</gene>
<dbReference type="Gene3D" id="1.20.900.10">
    <property type="entry name" value="Dbl homology (DH) domain"/>
    <property type="match status" value="1"/>
</dbReference>
<dbReference type="Gene3D" id="2.20.70.10">
    <property type="match status" value="2"/>
</dbReference>
<dbReference type="AlphaFoldDB" id="A0AB34JT83"/>
<dbReference type="InterPro" id="IPR051092">
    <property type="entry name" value="FYVE_RhoGEF_PH"/>
</dbReference>
<evidence type="ECO:0000259" key="4">
    <source>
        <dbReference type="PROSITE" id="PS50020"/>
    </source>
</evidence>
<evidence type="ECO:0000259" key="3">
    <source>
        <dbReference type="PROSITE" id="PS50010"/>
    </source>
</evidence>
<proteinExistence type="predicted"/>
<evidence type="ECO:0000259" key="2">
    <source>
        <dbReference type="PROSITE" id="PS50003"/>
    </source>
</evidence>
<feature type="domain" description="DH" evidence="3">
    <location>
        <begin position="160"/>
        <end position="349"/>
    </location>
</feature>
<dbReference type="CDD" id="cd00160">
    <property type="entry name" value="RhoGEF"/>
    <property type="match status" value="1"/>
</dbReference>
<dbReference type="PROSITE" id="PS50010">
    <property type="entry name" value="DH_2"/>
    <property type="match status" value="1"/>
</dbReference>
<dbReference type="EMBL" id="JBGBPQ010000005">
    <property type="protein sequence ID" value="KAL1524027.1"/>
    <property type="molecule type" value="Genomic_DNA"/>
</dbReference>
<dbReference type="InterPro" id="IPR001202">
    <property type="entry name" value="WW_dom"/>
</dbReference>
<dbReference type="GO" id="GO:0005085">
    <property type="term" value="F:guanyl-nucleotide exchange factor activity"/>
    <property type="evidence" value="ECO:0007669"/>
    <property type="project" value="InterPro"/>
</dbReference>
<evidence type="ECO:0000256" key="1">
    <source>
        <dbReference type="SAM" id="MobiDB-lite"/>
    </source>
</evidence>
<dbReference type="PROSITE" id="PS50020">
    <property type="entry name" value="WW_DOMAIN_2"/>
    <property type="match status" value="2"/>
</dbReference>
<name>A0AB34JT83_PRYPA</name>
<dbReference type="Proteomes" id="UP001515480">
    <property type="component" value="Unassembled WGS sequence"/>
</dbReference>
<feature type="domain" description="WW" evidence="4">
    <location>
        <begin position="49"/>
        <end position="83"/>
    </location>
</feature>
<accession>A0AB34JT83</accession>
<dbReference type="Gene3D" id="2.30.29.30">
    <property type="entry name" value="Pleckstrin-homology domain (PH domain)/Phosphotyrosine-binding domain (PTB)"/>
    <property type="match status" value="2"/>
</dbReference>
<dbReference type="SMART" id="SM00456">
    <property type="entry name" value="WW"/>
    <property type="match status" value="2"/>
</dbReference>
<dbReference type="GO" id="GO:0005737">
    <property type="term" value="C:cytoplasm"/>
    <property type="evidence" value="ECO:0007669"/>
    <property type="project" value="TreeGrafter"/>
</dbReference>
<dbReference type="Pfam" id="PF00621">
    <property type="entry name" value="RhoGEF"/>
    <property type="match status" value="1"/>
</dbReference>
<dbReference type="InterPro" id="IPR000219">
    <property type="entry name" value="DH_dom"/>
</dbReference>
<dbReference type="SMART" id="SM00233">
    <property type="entry name" value="PH"/>
    <property type="match status" value="2"/>
</dbReference>
<protein>
    <submittedName>
        <fullName evidence="5">Uncharacterized protein</fullName>
    </submittedName>
</protein>
<dbReference type="PANTHER" id="PTHR12673:SF263">
    <property type="entry name" value="PLECKSTRIN DOMAIN-CONTAINING PROTEIN"/>
    <property type="match status" value="1"/>
</dbReference>
<dbReference type="Pfam" id="PF00397">
    <property type="entry name" value="WW"/>
    <property type="match status" value="1"/>
</dbReference>
<organism evidence="5 6">
    <name type="scientific">Prymnesium parvum</name>
    <name type="common">Toxic golden alga</name>
    <dbReference type="NCBI Taxonomy" id="97485"/>
    <lineage>
        <taxon>Eukaryota</taxon>
        <taxon>Haptista</taxon>
        <taxon>Haptophyta</taxon>
        <taxon>Prymnesiophyceae</taxon>
        <taxon>Prymnesiales</taxon>
        <taxon>Prymnesiaceae</taxon>
        <taxon>Prymnesium</taxon>
    </lineage>
</organism>
<dbReference type="InterPro" id="IPR036020">
    <property type="entry name" value="WW_dom_sf"/>
</dbReference>
<dbReference type="PROSITE" id="PS50003">
    <property type="entry name" value="PH_DOMAIN"/>
    <property type="match status" value="1"/>
</dbReference>
<feature type="domain" description="WW" evidence="4">
    <location>
        <begin position="3"/>
        <end position="37"/>
    </location>
</feature>
<dbReference type="SMART" id="SM00325">
    <property type="entry name" value="RhoGEF"/>
    <property type="match status" value="1"/>
</dbReference>
<feature type="compositionally biased region" description="Acidic residues" evidence="1">
    <location>
        <begin position="127"/>
        <end position="138"/>
    </location>
</feature>
<feature type="domain" description="PH" evidence="2">
    <location>
        <begin position="382"/>
        <end position="478"/>
    </location>
</feature>
<evidence type="ECO:0000313" key="5">
    <source>
        <dbReference type="EMBL" id="KAL1524027.1"/>
    </source>
</evidence>